<organism evidence="1 2">
    <name type="scientific">Gossypium barbadense</name>
    <name type="common">Sea Island cotton</name>
    <name type="synonym">Hibiscus barbadensis</name>
    <dbReference type="NCBI Taxonomy" id="3634"/>
    <lineage>
        <taxon>Eukaryota</taxon>
        <taxon>Viridiplantae</taxon>
        <taxon>Streptophyta</taxon>
        <taxon>Embryophyta</taxon>
        <taxon>Tracheophyta</taxon>
        <taxon>Spermatophyta</taxon>
        <taxon>Magnoliopsida</taxon>
        <taxon>eudicotyledons</taxon>
        <taxon>Gunneridae</taxon>
        <taxon>Pentapetalae</taxon>
        <taxon>rosids</taxon>
        <taxon>malvids</taxon>
        <taxon>Malvales</taxon>
        <taxon>Malvaceae</taxon>
        <taxon>Malvoideae</taxon>
        <taxon>Gossypium</taxon>
    </lineage>
</organism>
<dbReference type="GO" id="GO:0003676">
    <property type="term" value="F:nucleic acid binding"/>
    <property type="evidence" value="ECO:0007669"/>
    <property type="project" value="InterPro"/>
</dbReference>
<protein>
    <submittedName>
        <fullName evidence="1">Uncharacterized protein</fullName>
    </submittedName>
</protein>
<dbReference type="InterPro" id="IPR036397">
    <property type="entry name" value="RNaseH_sf"/>
</dbReference>
<evidence type="ECO:0000313" key="2">
    <source>
        <dbReference type="Proteomes" id="UP000239757"/>
    </source>
</evidence>
<sequence>MPKVCSLFKDNAPYHSTTKTTSIPVVSKVPTIILGMGALFGFPEQSDVPSIAVMVGSRRWPLISSYGASGRTQSLKLKMIDSFFKTNF</sequence>
<reference evidence="1 2" key="1">
    <citation type="submission" date="2015-01" db="EMBL/GenBank/DDBJ databases">
        <title>Genome of allotetraploid Gossypium barbadense reveals genomic plasticity and fiber elongation in cotton evolution.</title>
        <authorList>
            <person name="Chen X."/>
            <person name="Liu X."/>
            <person name="Zhao B."/>
            <person name="Zheng H."/>
            <person name="Hu Y."/>
            <person name="Lu G."/>
            <person name="Yang C."/>
            <person name="Chen J."/>
            <person name="Shan C."/>
            <person name="Zhang L."/>
            <person name="Zhou Y."/>
            <person name="Wang L."/>
            <person name="Guo W."/>
            <person name="Bai Y."/>
            <person name="Ruan J."/>
            <person name="Shangguan X."/>
            <person name="Mao Y."/>
            <person name="Jiang J."/>
            <person name="Zhu Y."/>
            <person name="Lei J."/>
            <person name="Kang H."/>
            <person name="Chen S."/>
            <person name="He X."/>
            <person name="Wang R."/>
            <person name="Wang Y."/>
            <person name="Chen J."/>
            <person name="Wang L."/>
            <person name="Yu S."/>
            <person name="Wang B."/>
            <person name="Wei J."/>
            <person name="Song S."/>
            <person name="Lu X."/>
            <person name="Gao Z."/>
            <person name="Gu W."/>
            <person name="Deng X."/>
            <person name="Ma D."/>
            <person name="Wang S."/>
            <person name="Liang W."/>
            <person name="Fang L."/>
            <person name="Cai C."/>
            <person name="Zhu X."/>
            <person name="Zhou B."/>
            <person name="Zhang Y."/>
            <person name="Chen Z."/>
            <person name="Xu S."/>
            <person name="Zhu R."/>
            <person name="Wang S."/>
            <person name="Zhang T."/>
            <person name="Zhao G."/>
        </authorList>
    </citation>
    <scope>NUCLEOTIDE SEQUENCE [LARGE SCALE GENOMIC DNA]</scope>
    <source>
        <strain evidence="2">cv. Xinhai21</strain>
        <tissue evidence="1">Leaf</tissue>
    </source>
</reference>
<dbReference type="EMBL" id="KZ663979">
    <property type="protein sequence ID" value="PPS08595.1"/>
    <property type="molecule type" value="Genomic_DNA"/>
</dbReference>
<dbReference type="Gene3D" id="3.30.420.10">
    <property type="entry name" value="Ribonuclease H-like superfamily/Ribonuclease H"/>
    <property type="match status" value="1"/>
</dbReference>
<name>A0A2P5XZ18_GOSBA</name>
<accession>A0A2P5XZ18</accession>
<gene>
    <name evidence="1" type="ORF">GOBAR_AA12075</name>
</gene>
<evidence type="ECO:0000313" key="1">
    <source>
        <dbReference type="EMBL" id="PPS08595.1"/>
    </source>
</evidence>
<proteinExistence type="predicted"/>
<dbReference type="Proteomes" id="UP000239757">
    <property type="component" value="Unassembled WGS sequence"/>
</dbReference>
<dbReference type="OrthoDB" id="1654885at2759"/>
<dbReference type="AlphaFoldDB" id="A0A2P5XZ18"/>